<keyword evidence="2" id="KW-1185">Reference proteome</keyword>
<gene>
    <name evidence="1" type="ORF">K431DRAFT_85534</name>
</gene>
<evidence type="ECO:0000313" key="2">
    <source>
        <dbReference type="Proteomes" id="UP000799441"/>
    </source>
</evidence>
<accession>A0A9P4Q6Z2</accession>
<organism evidence="1 2">
    <name type="scientific">Polychaeton citri CBS 116435</name>
    <dbReference type="NCBI Taxonomy" id="1314669"/>
    <lineage>
        <taxon>Eukaryota</taxon>
        <taxon>Fungi</taxon>
        <taxon>Dikarya</taxon>
        <taxon>Ascomycota</taxon>
        <taxon>Pezizomycotina</taxon>
        <taxon>Dothideomycetes</taxon>
        <taxon>Dothideomycetidae</taxon>
        <taxon>Capnodiales</taxon>
        <taxon>Capnodiaceae</taxon>
        <taxon>Polychaeton</taxon>
    </lineage>
</organism>
<comment type="caution">
    <text evidence="1">The sequence shown here is derived from an EMBL/GenBank/DDBJ whole genome shotgun (WGS) entry which is preliminary data.</text>
</comment>
<reference evidence="1" key="1">
    <citation type="journal article" date="2020" name="Stud. Mycol.">
        <title>101 Dothideomycetes genomes: a test case for predicting lifestyles and emergence of pathogens.</title>
        <authorList>
            <person name="Haridas S."/>
            <person name="Albert R."/>
            <person name="Binder M."/>
            <person name="Bloem J."/>
            <person name="Labutti K."/>
            <person name="Salamov A."/>
            <person name="Andreopoulos B."/>
            <person name="Baker S."/>
            <person name="Barry K."/>
            <person name="Bills G."/>
            <person name="Bluhm B."/>
            <person name="Cannon C."/>
            <person name="Castanera R."/>
            <person name="Culley D."/>
            <person name="Daum C."/>
            <person name="Ezra D."/>
            <person name="Gonzalez J."/>
            <person name="Henrissat B."/>
            <person name="Kuo A."/>
            <person name="Liang C."/>
            <person name="Lipzen A."/>
            <person name="Lutzoni F."/>
            <person name="Magnuson J."/>
            <person name="Mondo S."/>
            <person name="Nolan M."/>
            <person name="Ohm R."/>
            <person name="Pangilinan J."/>
            <person name="Park H.-J."/>
            <person name="Ramirez L."/>
            <person name="Alfaro M."/>
            <person name="Sun H."/>
            <person name="Tritt A."/>
            <person name="Yoshinaga Y."/>
            <person name="Zwiers L.-H."/>
            <person name="Turgeon B."/>
            <person name="Goodwin S."/>
            <person name="Spatafora J."/>
            <person name="Crous P."/>
            <person name="Grigoriev I."/>
        </authorList>
    </citation>
    <scope>NUCLEOTIDE SEQUENCE</scope>
    <source>
        <strain evidence="1">CBS 116435</strain>
    </source>
</reference>
<dbReference type="Proteomes" id="UP000799441">
    <property type="component" value="Unassembled WGS sequence"/>
</dbReference>
<dbReference type="AlphaFoldDB" id="A0A9P4Q6Z2"/>
<name>A0A9P4Q6Z2_9PEZI</name>
<evidence type="ECO:0000313" key="1">
    <source>
        <dbReference type="EMBL" id="KAF2720909.1"/>
    </source>
</evidence>
<dbReference type="EMBL" id="MU003795">
    <property type="protein sequence ID" value="KAF2720909.1"/>
    <property type="molecule type" value="Genomic_DNA"/>
</dbReference>
<sequence length="165" mass="18275">MLLIAYSFSLARDRPWLEPRNLLDCFHLRYDDFAVQHLALVLSVSILTWPCMVAYVASQTAFILANGSHKQPSRVATALGHGTSLDATDTNYDPQSQACGILMVSDVTTLDSHSRPYIAGSLSRNIRVCPPRQSFRPSLPTFVLAGQRNQTQRCRSTIRESAPAP</sequence>
<proteinExistence type="predicted"/>
<protein>
    <submittedName>
        <fullName evidence="1">Uncharacterized protein</fullName>
    </submittedName>
</protein>